<dbReference type="AlphaFoldDB" id="A0A432LKF4"/>
<protein>
    <recommendedName>
        <fullName evidence="4">DUF4836 family protein</fullName>
    </recommendedName>
</protein>
<dbReference type="Proteomes" id="UP000278983">
    <property type="component" value="Unassembled WGS sequence"/>
</dbReference>
<comment type="caution">
    <text evidence="2">The sequence shown here is derived from an EMBL/GenBank/DDBJ whole genome shotgun (WGS) entry which is preliminary data.</text>
</comment>
<evidence type="ECO:0000313" key="2">
    <source>
        <dbReference type="EMBL" id="RUL59312.1"/>
    </source>
</evidence>
<name>A0A432LKF4_9BACT</name>
<dbReference type="PROSITE" id="PS51257">
    <property type="entry name" value="PROKAR_LIPOPROTEIN"/>
    <property type="match status" value="1"/>
</dbReference>
<sequence>MKTIMRRIFNIALAVAIMLPLVTACTDSSKKELASLVRELAEDDATIDSDDWRKIIDFMDANKAHMKEFYKDGKPDEEAVKEYIRKLFSKGKDQKEITFWGKADKKFLTVKFYLERSGSMVNYDSPQTAGEFKKAIVKMLNSLPSENDDNTIFVVNDAVYKYPKSYKEFVKDNNIFKTTEGIGDPKYTDFGLILDSILNKNESNELSILVSDMIYSTRDLATVNKQKVLNEAEGVANAVFKEKARRKSMLIMKMSGTYSGNYYPYNTPSNGKEYHGKRPYYVLIVGDNDDIARLTNDPQYAAFARFGELEGFEHKYLFDASDAYKPFYTVMLRGKESRGEFRPTKGQTERITSIEDVKADRNSDDLQIEVAVNLGSMLIENDYLTNPKNYLVKSDDPIEIKSIRVIGSDDRNSNNKKYLDKATHIITLKMSAMKQDQEVSIRLLNRLPEWIAESSSEDDTNFAAADFPNTTFGLKYLLQGIYDSYKKLSDGEPYYFDLKLKMKR</sequence>
<keyword evidence="1" id="KW-0732">Signal</keyword>
<accession>A0A432LKF4</accession>
<gene>
    <name evidence="2" type="ORF">EHV08_05770</name>
</gene>
<evidence type="ECO:0000313" key="3">
    <source>
        <dbReference type="Proteomes" id="UP000278983"/>
    </source>
</evidence>
<evidence type="ECO:0000256" key="1">
    <source>
        <dbReference type="SAM" id="SignalP"/>
    </source>
</evidence>
<proteinExistence type="predicted"/>
<reference evidence="2 3" key="1">
    <citation type="submission" date="2018-12" db="EMBL/GenBank/DDBJ databases">
        <title>Genome sequencing of Prevotella sp. KCOM 3155 (= JS262).</title>
        <authorList>
            <person name="Kook J.-K."/>
            <person name="Park S.-N."/>
            <person name="Lim Y.K."/>
        </authorList>
    </citation>
    <scope>NUCLEOTIDE SEQUENCE [LARGE SCALE GENOMIC DNA]</scope>
    <source>
        <strain evidence="2 3">KCOM 3155</strain>
    </source>
</reference>
<feature type="chain" id="PRO_5018972304" description="DUF4836 family protein" evidence="1">
    <location>
        <begin position="25"/>
        <end position="504"/>
    </location>
</feature>
<feature type="signal peptide" evidence="1">
    <location>
        <begin position="1"/>
        <end position="24"/>
    </location>
</feature>
<organism evidence="2 3">
    <name type="scientific">Prevotella koreensis</name>
    <dbReference type="NCBI Taxonomy" id="2490854"/>
    <lineage>
        <taxon>Bacteria</taxon>
        <taxon>Pseudomonadati</taxon>
        <taxon>Bacteroidota</taxon>
        <taxon>Bacteroidia</taxon>
        <taxon>Bacteroidales</taxon>
        <taxon>Prevotellaceae</taxon>
        <taxon>Prevotella</taxon>
    </lineage>
</organism>
<evidence type="ECO:0008006" key="4">
    <source>
        <dbReference type="Google" id="ProtNLM"/>
    </source>
</evidence>
<dbReference type="EMBL" id="RYYU01000001">
    <property type="protein sequence ID" value="RUL59312.1"/>
    <property type="molecule type" value="Genomic_DNA"/>
</dbReference>
<keyword evidence="3" id="KW-1185">Reference proteome</keyword>
<dbReference type="OrthoDB" id="1067458at2"/>